<dbReference type="Pfam" id="PF01757">
    <property type="entry name" value="Acyl_transf_3"/>
    <property type="match status" value="1"/>
</dbReference>
<keyword evidence="2" id="KW-0472">Membrane</keyword>
<evidence type="ECO:0000259" key="3">
    <source>
        <dbReference type="Pfam" id="PF01757"/>
    </source>
</evidence>
<evidence type="ECO:0000259" key="4">
    <source>
        <dbReference type="Pfam" id="PF19040"/>
    </source>
</evidence>
<comment type="caution">
    <text evidence="5">The sequence shown here is derived from an EMBL/GenBank/DDBJ whole genome shotgun (WGS) entry which is preliminary data.</text>
</comment>
<gene>
    <name evidence="5" type="ORF">AVL61_13825</name>
</gene>
<feature type="region of interest" description="Disordered" evidence="1">
    <location>
        <begin position="244"/>
        <end position="282"/>
    </location>
</feature>
<feature type="transmembrane region" description="Helical" evidence="2">
    <location>
        <begin position="292"/>
        <end position="313"/>
    </location>
</feature>
<feature type="compositionally biased region" description="Low complexity" evidence="1">
    <location>
        <begin position="247"/>
        <end position="272"/>
    </location>
</feature>
<feature type="transmembrane region" description="Helical" evidence="2">
    <location>
        <begin position="363"/>
        <end position="381"/>
    </location>
</feature>
<keyword evidence="2" id="KW-0812">Transmembrane</keyword>
<sequence length="732" mass="76776">MTFPTATAPASPGTVPAAPAPRVQHRADLQGLRGVAVLLVVVFHVWTEKVSGGVDVFFVLSAFLLTGSFLRRIEHGRPLGLPAYWARTFARLLGPVAVMLLAVLAGMLAVFPPSRWAELLSQAWGSLFYVVNWVLAAQAVDYYAGNTAATTPLQHMWSLSVQGQVFLVWPLLLAGAAWAGRRTGAGVRPVAWAVFGAVCAGSLAWSVAATASGPEAAYFSTLTRLWEFALGSLTALALTRPARRQDAPAPAAPSSAARTVAPPSAGTAPGTPQQGLGTLPQAPGAAPEALRVGLGVVLGWTGLAAILATPFLIGPEARFPGTVALAPTLGAAAVLAGGALAPEARAGAGRVLSLAPLQWFGDRAYGIYLWHWPLLITYLLVTARDSVPVTHGLGILAASVALTRVTALLLAGWRALPGIRAGHGVRLAATGLVVAVPLTGAHSYTTLRDPAAGVERTAANYPGAAVLRGDVTEVPDVPIIPTGAEREQQWGDTGTRCDTGEVPAGIGELGNCWVIAPEDGTAPDRTLVVLGDSHAQQLLTPIHRAADAQGWRVVSYLRMACRYTAASTSPDEECSEFNAAARDAALAADPDAVVTIGTLSLPEAPHEQLVEGYEDGVRPFLDAGIPVLGFRDNPRFPFSMFACVETYGPDHDRCNPPRSESLLPANPLEALAARHEELHSIDLTDRLCTEDVCPGVIGNIQVYMDLDHVTSAYGETLAPDVEQRMTDTLGWA</sequence>
<evidence type="ECO:0000256" key="1">
    <source>
        <dbReference type="SAM" id="MobiDB-lite"/>
    </source>
</evidence>
<dbReference type="AlphaFoldDB" id="A0A0W8IL22"/>
<organism evidence="5 6">
    <name type="scientific">Kocuria rosea subsp. polaris</name>
    <dbReference type="NCBI Taxonomy" id="136273"/>
    <lineage>
        <taxon>Bacteria</taxon>
        <taxon>Bacillati</taxon>
        <taxon>Actinomycetota</taxon>
        <taxon>Actinomycetes</taxon>
        <taxon>Micrococcales</taxon>
        <taxon>Micrococcaceae</taxon>
        <taxon>Kocuria</taxon>
    </lineage>
</organism>
<dbReference type="OrthoDB" id="3404679at2"/>
<name>A0A0W8IL22_KOCRO</name>
<feature type="transmembrane region" description="Helical" evidence="2">
    <location>
        <begin position="123"/>
        <end position="144"/>
    </location>
</feature>
<evidence type="ECO:0000313" key="6">
    <source>
        <dbReference type="Proteomes" id="UP000053512"/>
    </source>
</evidence>
<dbReference type="InterPro" id="IPR043968">
    <property type="entry name" value="SGNH"/>
</dbReference>
<dbReference type="PANTHER" id="PTHR23028:SF53">
    <property type="entry name" value="ACYL_TRANSF_3 DOMAIN-CONTAINING PROTEIN"/>
    <property type="match status" value="1"/>
</dbReference>
<dbReference type="GO" id="GO:0016747">
    <property type="term" value="F:acyltransferase activity, transferring groups other than amino-acyl groups"/>
    <property type="evidence" value="ECO:0007669"/>
    <property type="project" value="InterPro"/>
</dbReference>
<dbReference type="Proteomes" id="UP000053512">
    <property type="component" value="Unassembled WGS sequence"/>
</dbReference>
<protein>
    <recommendedName>
        <fullName evidence="7">Acyltransferase</fullName>
    </recommendedName>
</protein>
<dbReference type="InterPro" id="IPR050879">
    <property type="entry name" value="Acyltransferase_3"/>
</dbReference>
<feature type="transmembrane region" description="Helical" evidence="2">
    <location>
        <begin position="90"/>
        <end position="111"/>
    </location>
</feature>
<feature type="transmembrane region" description="Helical" evidence="2">
    <location>
        <begin position="319"/>
        <end position="342"/>
    </location>
</feature>
<feature type="transmembrane region" description="Helical" evidence="2">
    <location>
        <begin position="393"/>
        <end position="413"/>
    </location>
</feature>
<dbReference type="GO" id="GO:0016020">
    <property type="term" value="C:membrane"/>
    <property type="evidence" value="ECO:0007669"/>
    <property type="project" value="TreeGrafter"/>
</dbReference>
<evidence type="ECO:0000256" key="2">
    <source>
        <dbReference type="SAM" id="Phobius"/>
    </source>
</evidence>
<reference evidence="6" key="1">
    <citation type="submission" date="2015-12" db="EMBL/GenBank/DDBJ databases">
        <authorList>
            <person name="Nair G.R."/>
            <person name="Kaur G."/>
            <person name="Mayilraj S."/>
        </authorList>
    </citation>
    <scope>NUCLEOTIDE SEQUENCE [LARGE SCALE GENOMIC DNA]</scope>
    <source>
        <strain evidence="6">CD08_4</strain>
    </source>
</reference>
<dbReference type="EMBL" id="LQBK01000010">
    <property type="protein sequence ID" value="KUG60791.1"/>
    <property type="molecule type" value="Genomic_DNA"/>
</dbReference>
<feature type="domain" description="Acyltransferase 3" evidence="3">
    <location>
        <begin position="27"/>
        <end position="402"/>
    </location>
</feature>
<feature type="transmembrane region" description="Helical" evidence="2">
    <location>
        <begin position="29"/>
        <end position="46"/>
    </location>
</feature>
<dbReference type="GO" id="GO:0009103">
    <property type="term" value="P:lipopolysaccharide biosynthetic process"/>
    <property type="evidence" value="ECO:0007669"/>
    <property type="project" value="TreeGrafter"/>
</dbReference>
<accession>A0A0W8IL22</accession>
<feature type="domain" description="SGNH" evidence="4">
    <location>
        <begin position="497"/>
        <end position="722"/>
    </location>
</feature>
<feature type="transmembrane region" description="Helical" evidence="2">
    <location>
        <begin position="190"/>
        <end position="211"/>
    </location>
</feature>
<dbReference type="Pfam" id="PF19040">
    <property type="entry name" value="SGNH"/>
    <property type="match status" value="1"/>
</dbReference>
<evidence type="ECO:0000313" key="5">
    <source>
        <dbReference type="EMBL" id="KUG60791.1"/>
    </source>
</evidence>
<feature type="transmembrane region" description="Helical" evidence="2">
    <location>
        <begin position="156"/>
        <end position="178"/>
    </location>
</feature>
<dbReference type="RefSeq" id="WP_058873781.1">
    <property type="nucleotide sequence ID" value="NZ_LQBK01000010.1"/>
</dbReference>
<dbReference type="PANTHER" id="PTHR23028">
    <property type="entry name" value="ACETYLTRANSFERASE"/>
    <property type="match status" value="1"/>
</dbReference>
<dbReference type="InterPro" id="IPR002656">
    <property type="entry name" value="Acyl_transf_3_dom"/>
</dbReference>
<feature type="transmembrane region" description="Helical" evidence="2">
    <location>
        <begin position="53"/>
        <end position="70"/>
    </location>
</feature>
<proteinExistence type="predicted"/>
<keyword evidence="2" id="KW-1133">Transmembrane helix</keyword>
<evidence type="ECO:0008006" key="7">
    <source>
        <dbReference type="Google" id="ProtNLM"/>
    </source>
</evidence>